<evidence type="ECO:0000313" key="3">
    <source>
        <dbReference type="Proteomes" id="UP000887116"/>
    </source>
</evidence>
<reference evidence="2" key="1">
    <citation type="submission" date="2020-07" db="EMBL/GenBank/DDBJ databases">
        <title>Multicomponent nature underlies the extraordinary mechanical properties of spider dragline silk.</title>
        <authorList>
            <person name="Kono N."/>
            <person name="Nakamura H."/>
            <person name="Mori M."/>
            <person name="Yoshida Y."/>
            <person name="Ohtoshi R."/>
            <person name="Malay A.D."/>
            <person name="Moran D.A.P."/>
            <person name="Tomita M."/>
            <person name="Numata K."/>
            <person name="Arakawa K."/>
        </authorList>
    </citation>
    <scope>NUCLEOTIDE SEQUENCE</scope>
</reference>
<feature type="compositionally biased region" description="Acidic residues" evidence="1">
    <location>
        <begin position="77"/>
        <end position="99"/>
    </location>
</feature>
<gene>
    <name evidence="2" type="ORF">TNCT_98001</name>
</gene>
<evidence type="ECO:0000313" key="2">
    <source>
        <dbReference type="EMBL" id="GFR29296.1"/>
    </source>
</evidence>
<comment type="caution">
    <text evidence="2">The sequence shown here is derived from an EMBL/GenBank/DDBJ whole genome shotgun (WGS) entry which is preliminary data.</text>
</comment>
<dbReference type="EMBL" id="BMAO01029089">
    <property type="protein sequence ID" value="GFR29296.1"/>
    <property type="molecule type" value="Genomic_DNA"/>
</dbReference>
<organism evidence="2 3">
    <name type="scientific">Trichonephila clavata</name>
    <name type="common">Joro spider</name>
    <name type="synonym">Nephila clavata</name>
    <dbReference type="NCBI Taxonomy" id="2740835"/>
    <lineage>
        <taxon>Eukaryota</taxon>
        <taxon>Metazoa</taxon>
        <taxon>Ecdysozoa</taxon>
        <taxon>Arthropoda</taxon>
        <taxon>Chelicerata</taxon>
        <taxon>Arachnida</taxon>
        <taxon>Araneae</taxon>
        <taxon>Araneomorphae</taxon>
        <taxon>Entelegynae</taxon>
        <taxon>Araneoidea</taxon>
        <taxon>Nephilidae</taxon>
        <taxon>Trichonephila</taxon>
    </lineage>
</organism>
<proteinExistence type="predicted"/>
<accession>A0A8X6HSC3</accession>
<keyword evidence="3" id="KW-1185">Reference proteome</keyword>
<protein>
    <submittedName>
        <fullName evidence="2">Uncharacterized protein</fullName>
    </submittedName>
</protein>
<name>A0A8X6HSC3_TRICU</name>
<feature type="region of interest" description="Disordered" evidence="1">
    <location>
        <begin position="57"/>
        <end position="99"/>
    </location>
</feature>
<sequence length="128" mass="14026">MLFRFETLNGKDCKKQLDVICLDSKKTGRDKTRIGCGPSGFTFSVLRDIVGSDAEAVISDTDSETNSNSDGYPYSDSESDMISESLSEDDMISESLSEDDATAELEFIPGTMEQLIQSLLNSIDEEDS</sequence>
<evidence type="ECO:0000256" key="1">
    <source>
        <dbReference type="SAM" id="MobiDB-lite"/>
    </source>
</evidence>
<dbReference type="AlphaFoldDB" id="A0A8X6HSC3"/>
<dbReference type="Proteomes" id="UP000887116">
    <property type="component" value="Unassembled WGS sequence"/>
</dbReference>